<gene>
    <name evidence="1" type="ORF">KUTeg_024898</name>
</gene>
<name>A0ABQ9E3C1_TEGGR</name>
<reference evidence="1 2" key="1">
    <citation type="submission" date="2022-12" db="EMBL/GenBank/DDBJ databases">
        <title>Chromosome-level genome of Tegillarca granosa.</title>
        <authorList>
            <person name="Kim J."/>
        </authorList>
    </citation>
    <scope>NUCLEOTIDE SEQUENCE [LARGE SCALE GENOMIC DNA]</scope>
    <source>
        <strain evidence="1">Teg-2019</strain>
        <tissue evidence="1">Adductor muscle</tissue>
    </source>
</reference>
<proteinExistence type="predicted"/>
<evidence type="ECO:0008006" key="3">
    <source>
        <dbReference type="Google" id="ProtNLM"/>
    </source>
</evidence>
<protein>
    <recommendedName>
        <fullName evidence="3">DDE Tnp4 domain-containing protein</fullName>
    </recommendedName>
</protein>
<evidence type="ECO:0000313" key="1">
    <source>
        <dbReference type="EMBL" id="KAJ8298367.1"/>
    </source>
</evidence>
<dbReference type="Proteomes" id="UP001217089">
    <property type="component" value="Unassembled WGS sequence"/>
</dbReference>
<accession>A0ABQ9E3C1</accession>
<dbReference type="EMBL" id="JARBDR010000923">
    <property type="protein sequence ID" value="KAJ8298367.1"/>
    <property type="molecule type" value="Genomic_DNA"/>
</dbReference>
<comment type="caution">
    <text evidence="1">The sequence shown here is derived from an EMBL/GenBank/DDBJ whole genome shotgun (WGS) entry which is preliminary data.</text>
</comment>
<organism evidence="1 2">
    <name type="scientific">Tegillarca granosa</name>
    <name type="common">Malaysian cockle</name>
    <name type="synonym">Anadara granosa</name>
    <dbReference type="NCBI Taxonomy" id="220873"/>
    <lineage>
        <taxon>Eukaryota</taxon>
        <taxon>Metazoa</taxon>
        <taxon>Spiralia</taxon>
        <taxon>Lophotrochozoa</taxon>
        <taxon>Mollusca</taxon>
        <taxon>Bivalvia</taxon>
        <taxon>Autobranchia</taxon>
        <taxon>Pteriomorphia</taxon>
        <taxon>Arcoida</taxon>
        <taxon>Arcoidea</taxon>
        <taxon>Arcidae</taxon>
        <taxon>Tegillarca</taxon>
    </lineage>
</organism>
<evidence type="ECO:0000313" key="2">
    <source>
        <dbReference type="Proteomes" id="UP001217089"/>
    </source>
</evidence>
<sequence>MHCSPKKLQSIVFMLKKKLKTSKETCNSLSKVKSTAFDIDNIIEDEKLIRYYSNSSIIISCTRPRKFSFNTFSKLRNNFDLQDLGFRFCVTKQIAVVIFNSWVNNMFLRFGESGFKTTLSNLIDNSHLERWDGFMADKGFNIEHEVDSTGLKLNIPQLLNQGHK</sequence>
<keyword evidence="2" id="KW-1185">Reference proteome</keyword>